<feature type="compositionally biased region" description="Basic and acidic residues" evidence="1">
    <location>
        <begin position="1107"/>
        <end position="1127"/>
    </location>
</feature>
<feature type="region of interest" description="Disordered" evidence="1">
    <location>
        <begin position="663"/>
        <end position="686"/>
    </location>
</feature>
<dbReference type="EMBL" id="LVLJ01001468">
    <property type="protein sequence ID" value="OAE29405.1"/>
    <property type="molecule type" value="Genomic_DNA"/>
</dbReference>
<accession>A0A176WB07</accession>
<evidence type="ECO:0000256" key="1">
    <source>
        <dbReference type="SAM" id="MobiDB-lite"/>
    </source>
</evidence>
<protein>
    <submittedName>
        <fullName evidence="2">Uncharacterized protein</fullName>
    </submittedName>
</protein>
<dbReference type="Proteomes" id="UP000077202">
    <property type="component" value="Unassembled WGS sequence"/>
</dbReference>
<dbReference type="InterPro" id="IPR011989">
    <property type="entry name" value="ARM-like"/>
</dbReference>
<reference evidence="2" key="1">
    <citation type="submission" date="2016-03" db="EMBL/GenBank/DDBJ databases">
        <title>Mechanisms controlling the formation of the plant cell surface in tip-growing cells are functionally conserved among land plants.</title>
        <authorList>
            <person name="Honkanen S."/>
            <person name="Jones V.A."/>
            <person name="Morieri G."/>
            <person name="Champion C."/>
            <person name="Hetherington A.J."/>
            <person name="Kelly S."/>
            <person name="Saint-Marcoux D."/>
            <person name="Proust H."/>
            <person name="Prescott H."/>
            <person name="Dolan L."/>
        </authorList>
    </citation>
    <scope>NUCLEOTIDE SEQUENCE [LARGE SCALE GENOMIC DNA]</scope>
    <source>
        <tissue evidence="2">Whole gametophyte</tissue>
    </source>
</reference>
<dbReference type="Gene3D" id="1.25.10.10">
    <property type="entry name" value="Leucine-rich Repeat Variant"/>
    <property type="match status" value="1"/>
</dbReference>
<evidence type="ECO:0000313" key="3">
    <source>
        <dbReference type="Proteomes" id="UP000077202"/>
    </source>
</evidence>
<gene>
    <name evidence="2" type="ORF">AXG93_2090s1110</name>
</gene>
<organism evidence="2 3">
    <name type="scientific">Marchantia polymorpha subsp. ruderalis</name>
    <dbReference type="NCBI Taxonomy" id="1480154"/>
    <lineage>
        <taxon>Eukaryota</taxon>
        <taxon>Viridiplantae</taxon>
        <taxon>Streptophyta</taxon>
        <taxon>Embryophyta</taxon>
        <taxon>Marchantiophyta</taxon>
        <taxon>Marchantiopsida</taxon>
        <taxon>Marchantiidae</taxon>
        <taxon>Marchantiales</taxon>
        <taxon>Marchantiaceae</taxon>
        <taxon>Marchantia</taxon>
    </lineage>
</organism>
<comment type="caution">
    <text evidence="2">The sequence shown here is derived from an EMBL/GenBank/DDBJ whole genome shotgun (WGS) entry which is preliminary data.</text>
</comment>
<proteinExistence type="predicted"/>
<dbReference type="PANTHER" id="PTHR37743">
    <property type="entry name" value="ARM REPEAT SUPERFAMILY PROTEIN"/>
    <property type="match status" value="1"/>
</dbReference>
<keyword evidence="3" id="KW-1185">Reference proteome</keyword>
<sequence>MNISELLSSAAVSSSPSSILSMETSDDSDFLIRESSRISSGRVKVLSLGRVLNILLDAEPRELEKVRGQLKSSSRPKSSVGKAALSLMDHVLDMHSSGSSVEQIFVPVLEHAVKSKEHSNRKRSVCILQSALESDEVGVIAASSLATIIATQEFNNRVKLGWCVIVREVVQGWSGQRSPYSPLHKEIFAILVSCVQSLTNVVCVASVKEDGKSVPTRLSIAAADCILAITKVLAVGTNSEPEDNPTESIDTGHQRKPLITPIETIPNDVRNAHVAPDDVNNTPSTSSRDLFCTSERRNMALWEQLDNLVSLVNVLCEWNHRSRPLFAKGLQRVQKRLQSLASYRDSLQHQGPDMGDVSIGAEVLVACWQHYSGLLMTEDKALHNRPHPVLQHWLGALQYYLEETEKSDTEEDTRKSQELRAYALACVALTLGRLDARRLEAILEEFEPQLLNLLFSQLRGGDNTIVELAVGILRAILFRQTVSAPASGAGSSVSRLETVVPMLMEMLDTRDTAARAVVLLLAEYFAALIRNPEATEVESLFSRLDAEESSQRRNALDVVTELVSICTRKADMINSNFSQTIAMHLFKRLGDTELTNRAEASALFASLDPSFTLPTLVKLLYSSDGRVRSAASASVLSILIHKPGRRVIEELLDCVTKLMKQHPINTENSDGGAVGGTNNSDGSTPDVERVMRLVPDWASKVEDWNDIIPFLLKKTFDEPSNAVMPRFLSSISRELAENTDILYPLLLKKLQQQSQLTEAVTSKVGEDNSWSMANHLFERLSPLLVLRVLPLSAFNDISCKELYGGLTSVLVGCRPLHSNTAECITDHLLNRACGGSEFEDVRRVASEITGRLVPDIMLPLVTVQLEDATRCQDSRTVKACLLALCTTLVIRSKEVVNHSLMGHIRKILSSILLWPCVVEDKGIELWLALGISFSFSEVAKAQHGCIDCLAWMICAETQSLKEVLVAEESSAFSTAGVESYAGEEHKTEKLSSKVETSRPLLQIVEESSLAEDLHEEPESKPSLIKEGIQLIQKLPETEQLRRTAFPRKEVSQLSREITKAEMAKRELSNKRILVLDRLTELEQQTEDRSGDPDYASDSSDSLEDVPELERNYQLAKEKGRKENHEIPAKSNLLLEELPNLEQREQRGKETSPQGVARQGFQPKLLIEEISSSDSRGRKLLKGANVNDNQHAVLVDVVDCLTGHSKKLPWSTLDGDGLGGATRVNGIAPISFRICMANVLISACQKVPSAARTIVAAKMIPPVATFIQMSGDSKMKAACLQVLFTAVYHLKAHAVMPFASLLMTISIGAVQCRGLLEERMGGAKLLASLLASEEVMVRELATHLLDAQVALSSISRIDSSPELRMLCEKLLSCLSVPGDGDV</sequence>
<feature type="compositionally biased region" description="Basic and acidic residues" evidence="1">
    <location>
        <begin position="1082"/>
        <end position="1091"/>
    </location>
</feature>
<name>A0A176WB07_MARPO</name>
<feature type="region of interest" description="Disordered" evidence="1">
    <location>
        <begin position="1082"/>
        <end position="1137"/>
    </location>
</feature>
<dbReference type="PANTHER" id="PTHR37743:SF1">
    <property type="entry name" value="ARM REPEAT SUPERFAMILY PROTEIN"/>
    <property type="match status" value="1"/>
</dbReference>
<dbReference type="InterPro" id="IPR016024">
    <property type="entry name" value="ARM-type_fold"/>
</dbReference>
<evidence type="ECO:0000313" key="2">
    <source>
        <dbReference type="EMBL" id="OAE29405.1"/>
    </source>
</evidence>
<dbReference type="SUPFAM" id="SSF48371">
    <property type="entry name" value="ARM repeat"/>
    <property type="match status" value="1"/>
</dbReference>